<proteinExistence type="predicted"/>
<organism evidence="1 2">
    <name type="scientific">Coemansia aciculifera</name>
    <dbReference type="NCBI Taxonomy" id="417176"/>
    <lineage>
        <taxon>Eukaryota</taxon>
        <taxon>Fungi</taxon>
        <taxon>Fungi incertae sedis</taxon>
        <taxon>Zoopagomycota</taxon>
        <taxon>Kickxellomycotina</taxon>
        <taxon>Kickxellomycetes</taxon>
        <taxon>Kickxellales</taxon>
        <taxon>Kickxellaceae</taxon>
        <taxon>Coemansia</taxon>
    </lineage>
</organism>
<dbReference type="Proteomes" id="UP001139981">
    <property type="component" value="Unassembled WGS sequence"/>
</dbReference>
<name>A0ACC1LZI5_9FUNG</name>
<feature type="non-terminal residue" evidence="1">
    <location>
        <position position="410"/>
    </location>
</feature>
<protein>
    <submittedName>
        <fullName evidence="1">Glycerol ethanol, ferric requiring protein</fullName>
    </submittedName>
</protein>
<sequence length="410" mass="44272">MSHIEQAKSTARFDEFATVDWIDDAAKERRRLQGLWSHLSTRRRASLLSWIYLAYDAAVSWIVVLLAGVLIGVNTALISIVTEWLSDAKLGVCSTGWWLNQKFCCWEEGTDDCSAWLTWDEALVGGSSAFIRWLAFVATGTCMAATCALLVREYAPLAAGSGLGEIKAILGGFVIRGFMGGWTLLMKSVGLALAVGSGLSVGKEGPAVHMGCCIGNVVARNFSKYRRSAARQREVISAAAAAGVAVAFGAPIGGVLFSLEDLSSHFPRKTLWRSFLCALIATVSLQAMNPFRTGKLVMFQATYDRDWHFFETLFFVILGVFGGVFGGLCIRLHLRVAAWRRRFVRPSHAVAEAAVLALGTTAMTYANVYTRADMGELLSYLLQECPATTTTSSAAGSSGGWNGMCAPENA</sequence>
<evidence type="ECO:0000313" key="1">
    <source>
        <dbReference type="EMBL" id="KAJ2890640.1"/>
    </source>
</evidence>
<dbReference type="EMBL" id="JANBVB010001271">
    <property type="protein sequence ID" value="KAJ2890640.1"/>
    <property type="molecule type" value="Genomic_DNA"/>
</dbReference>
<evidence type="ECO:0000313" key="2">
    <source>
        <dbReference type="Proteomes" id="UP001139981"/>
    </source>
</evidence>
<gene>
    <name evidence="1" type="primary">GEF1_2</name>
    <name evidence="1" type="ORF">IWW38_004024</name>
</gene>
<comment type="caution">
    <text evidence="1">The sequence shown here is derived from an EMBL/GenBank/DDBJ whole genome shotgun (WGS) entry which is preliminary data.</text>
</comment>
<keyword evidence="2" id="KW-1185">Reference proteome</keyword>
<reference evidence="1" key="1">
    <citation type="submission" date="2022-07" db="EMBL/GenBank/DDBJ databases">
        <title>Phylogenomic reconstructions and comparative analyses of Kickxellomycotina fungi.</title>
        <authorList>
            <person name="Reynolds N.K."/>
            <person name="Stajich J.E."/>
            <person name="Barry K."/>
            <person name="Grigoriev I.V."/>
            <person name="Crous P."/>
            <person name="Smith M.E."/>
        </authorList>
    </citation>
    <scope>NUCLEOTIDE SEQUENCE</scope>
    <source>
        <strain evidence="1">CBS 190363</strain>
    </source>
</reference>
<accession>A0ACC1LZI5</accession>